<reference evidence="11 12" key="1">
    <citation type="submission" date="2017-04" db="EMBL/GenBank/DDBJ databases">
        <title>Unexpected and diverse lifestyles within the genus Limnohabitans.</title>
        <authorList>
            <person name="Kasalicky V."/>
            <person name="Mehrshad M."/>
            <person name="Andrei S.-A."/>
            <person name="Salcher M."/>
            <person name="Kratochvilova H."/>
            <person name="Simek K."/>
            <person name="Ghai R."/>
        </authorList>
    </citation>
    <scope>NUCLEOTIDE SEQUENCE [LARGE SCALE GENOMIC DNA]</scope>
    <source>
        <strain evidence="11 12">II-B4</strain>
    </source>
</reference>
<keyword evidence="7" id="KW-0067">ATP-binding</keyword>
<evidence type="ECO:0000256" key="2">
    <source>
        <dbReference type="ARBA" id="ARBA00012438"/>
    </source>
</evidence>
<dbReference type="GO" id="GO:0005524">
    <property type="term" value="F:ATP binding"/>
    <property type="evidence" value="ECO:0007669"/>
    <property type="project" value="UniProtKB-KW"/>
</dbReference>
<evidence type="ECO:0000313" key="12">
    <source>
        <dbReference type="Proteomes" id="UP000250790"/>
    </source>
</evidence>
<comment type="caution">
    <text evidence="11">The sequence shown here is derived from an EMBL/GenBank/DDBJ whole genome shotgun (WGS) entry which is preliminary data.</text>
</comment>
<dbReference type="InterPro" id="IPR003594">
    <property type="entry name" value="HATPase_dom"/>
</dbReference>
<feature type="transmembrane region" description="Helical" evidence="9">
    <location>
        <begin position="71"/>
        <end position="90"/>
    </location>
</feature>
<dbReference type="GO" id="GO:0000160">
    <property type="term" value="P:phosphorelay signal transduction system"/>
    <property type="evidence" value="ECO:0007669"/>
    <property type="project" value="UniProtKB-KW"/>
</dbReference>
<dbReference type="PANTHER" id="PTHR43065">
    <property type="entry name" value="SENSOR HISTIDINE KINASE"/>
    <property type="match status" value="1"/>
</dbReference>
<dbReference type="EMBL" id="NESN01000001">
    <property type="protein sequence ID" value="PUE55363.1"/>
    <property type="molecule type" value="Genomic_DNA"/>
</dbReference>
<accession>A0A315EC96</accession>
<dbReference type="EC" id="2.7.13.3" evidence="2"/>
<dbReference type="OrthoDB" id="8873896at2"/>
<feature type="transmembrane region" description="Helical" evidence="9">
    <location>
        <begin position="183"/>
        <end position="204"/>
    </location>
</feature>
<keyword evidence="9" id="KW-1133">Transmembrane helix</keyword>
<dbReference type="PROSITE" id="PS50109">
    <property type="entry name" value="HIS_KIN"/>
    <property type="match status" value="1"/>
</dbReference>
<keyword evidence="12" id="KW-1185">Reference proteome</keyword>
<keyword evidence="8" id="KW-0902">Two-component regulatory system</keyword>
<organism evidence="11 12">
    <name type="scientific">Limnohabitans parvus II-B4</name>
    <dbReference type="NCBI Taxonomy" id="1293052"/>
    <lineage>
        <taxon>Bacteria</taxon>
        <taxon>Pseudomonadati</taxon>
        <taxon>Pseudomonadota</taxon>
        <taxon>Betaproteobacteria</taxon>
        <taxon>Burkholderiales</taxon>
        <taxon>Comamonadaceae</taxon>
        <taxon>Limnohabitans</taxon>
    </lineage>
</organism>
<proteinExistence type="predicted"/>
<dbReference type="AlphaFoldDB" id="A0A315EC96"/>
<comment type="catalytic activity">
    <reaction evidence="1">
        <text>ATP + protein L-histidine = ADP + protein N-phospho-L-histidine.</text>
        <dbReference type="EC" id="2.7.13.3"/>
    </reaction>
</comment>
<evidence type="ECO:0000256" key="6">
    <source>
        <dbReference type="ARBA" id="ARBA00022777"/>
    </source>
</evidence>
<keyword evidence="9" id="KW-0812">Transmembrane</keyword>
<sequence>MGCKGSRVRIPPRRPFIFIKPPTGICWRFFFGVRGMTYYNEIYFALFGTMFGMLTISTIPYYRNNSGAEGYWLSGIPLAGGLSYFLFLLAPHVHRGLLTPANFILVAFTLGPAFLMRHWLGKDSRKALFFIAILWGFSAAFFEYLRLHGNFQQRVLLVVAWLVAACIWTCIEAHSLYQQRKSFYILALIASALLGVIVSVMRLILIFSDTPSNINLYEEPFLQIMLRFVLGVCLMFISVFLITHANERLHWINFSIQQAKDKSESMNEELTQLVRERDHMLMINSRFSTVSSLAMFNSAIVHELSQPLAALNLTLQEAQWRTKTADPSLQTSIEYSVSLVQKIGQMNHSLRNLMMAQKPDFETVALDSCLQDILPILQNEASRRHVLLGTPPASGPLPVIANKVMFERIVFNLVANAMDALSSNATPGQKPHIGMAFTQEIRRDQDHVVLTVTDNGPGFPKHLLSSDWLHFQSTKETGMGVGLILCHYILSTWRGELVLANQPSGGALVQLWIPLSKQANPAA</sequence>
<evidence type="ECO:0000256" key="4">
    <source>
        <dbReference type="ARBA" id="ARBA00022679"/>
    </source>
</evidence>
<dbReference type="SUPFAM" id="SSF55874">
    <property type="entry name" value="ATPase domain of HSP90 chaperone/DNA topoisomerase II/histidine kinase"/>
    <property type="match status" value="1"/>
</dbReference>
<dbReference type="Pfam" id="PF02518">
    <property type="entry name" value="HATPase_c"/>
    <property type="match status" value="1"/>
</dbReference>
<feature type="transmembrane region" description="Helical" evidence="9">
    <location>
        <begin position="224"/>
        <end position="243"/>
    </location>
</feature>
<feature type="transmembrane region" description="Helical" evidence="9">
    <location>
        <begin position="42"/>
        <end position="62"/>
    </location>
</feature>
<evidence type="ECO:0000259" key="10">
    <source>
        <dbReference type="PROSITE" id="PS50109"/>
    </source>
</evidence>
<dbReference type="InterPro" id="IPR005467">
    <property type="entry name" value="His_kinase_dom"/>
</dbReference>
<keyword evidence="5" id="KW-0547">Nucleotide-binding</keyword>
<evidence type="ECO:0000256" key="7">
    <source>
        <dbReference type="ARBA" id="ARBA00022840"/>
    </source>
</evidence>
<dbReference type="Gene3D" id="3.30.565.10">
    <property type="entry name" value="Histidine kinase-like ATPase, C-terminal domain"/>
    <property type="match status" value="1"/>
</dbReference>
<dbReference type="PRINTS" id="PR00344">
    <property type="entry name" value="BCTRLSENSOR"/>
</dbReference>
<evidence type="ECO:0000256" key="5">
    <source>
        <dbReference type="ARBA" id="ARBA00022741"/>
    </source>
</evidence>
<dbReference type="PANTHER" id="PTHR43065:SF10">
    <property type="entry name" value="PEROXIDE STRESS-ACTIVATED HISTIDINE KINASE MAK3"/>
    <property type="match status" value="1"/>
</dbReference>
<dbReference type="InterPro" id="IPR036890">
    <property type="entry name" value="HATPase_C_sf"/>
</dbReference>
<gene>
    <name evidence="11" type="ORF">B9Z37_01980</name>
</gene>
<keyword evidence="3" id="KW-0597">Phosphoprotein</keyword>
<dbReference type="Proteomes" id="UP000250790">
    <property type="component" value="Unassembled WGS sequence"/>
</dbReference>
<feature type="transmembrane region" description="Helical" evidence="9">
    <location>
        <begin position="96"/>
        <end position="115"/>
    </location>
</feature>
<keyword evidence="6" id="KW-0418">Kinase</keyword>
<evidence type="ECO:0000256" key="1">
    <source>
        <dbReference type="ARBA" id="ARBA00000085"/>
    </source>
</evidence>
<evidence type="ECO:0000256" key="8">
    <source>
        <dbReference type="ARBA" id="ARBA00023012"/>
    </source>
</evidence>
<feature type="domain" description="Histidine kinase" evidence="10">
    <location>
        <begin position="299"/>
        <end position="517"/>
    </location>
</feature>
<protein>
    <recommendedName>
        <fullName evidence="2">histidine kinase</fullName>
        <ecNumber evidence="2">2.7.13.3</ecNumber>
    </recommendedName>
</protein>
<evidence type="ECO:0000256" key="3">
    <source>
        <dbReference type="ARBA" id="ARBA00022553"/>
    </source>
</evidence>
<evidence type="ECO:0000256" key="9">
    <source>
        <dbReference type="SAM" id="Phobius"/>
    </source>
</evidence>
<feature type="transmembrane region" description="Helical" evidence="9">
    <location>
        <begin position="151"/>
        <end position="171"/>
    </location>
</feature>
<name>A0A315EC96_9BURK</name>
<dbReference type="GO" id="GO:0004673">
    <property type="term" value="F:protein histidine kinase activity"/>
    <property type="evidence" value="ECO:0007669"/>
    <property type="project" value="UniProtKB-EC"/>
</dbReference>
<keyword evidence="9" id="KW-0472">Membrane</keyword>
<dbReference type="SMART" id="SM00387">
    <property type="entry name" value="HATPase_c"/>
    <property type="match status" value="1"/>
</dbReference>
<dbReference type="InterPro" id="IPR004358">
    <property type="entry name" value="Sig_transdc_His_kin-like_C"/>
</dbReference>
<evidence type="ECO:0000313" key="11">
    <source>
        <dbReference type="EMBL" id="PUE55363.1"/>
    </source>
</evidence>
<keyword evidence="4" id="KW-0808">Transferase</keyword>
<feature type="transmembrane region" description="Helical" evidence="9">
    <location>
        <begin position="127"/>
        <end position="145"/>
    </location>
</feature>